<name>A0A7J5ACN3_9FLAO</name>
<dbReference type="Proteomes" id="UP000467305">
    <property type="component" value="Unassembled WGS sequence"/>
</dbReference>
<dbReference type="PANTHER" id="PTHR46333:SF2">
    <property type="entry name" value="CYTOKINESIS PROTEIN 3"/>
    <property type="match status" value="1"/>
</dbReference>
<keyword evidence="3" id="KW-1185">Reference proteome</keyword>
<dbReference type="SUPFAM" id="SSF54001">
    <property type="entry name" value="Cysteine proteinases"/>
    <property type="match status" value="1"/>
</dbReference>
<dbReference type="RefSeq" id="WP_150900353.1">
    <property type="nucleotide sequence ID" value="NZ_WAAU01000024.1"/>
</dbReference>
<dbReference type="Pfam" id="PF01841">
    <property type="entry name" value="Transglut_core"/>
    <property type="match status" value="1"/>
</dbReference>
<evidence type="ECO:0000313" key="3">
    <source>
        <dbReference type="Proteomes" id="UP000467305"/>
    </source>
</evidence>
<dbReference type="SMART" id="SM00460">
    <property type="entry name" value="TGc"/>
    <property type="match status" value="1"/>
</dbReference>
<dbReference type="Gene3D" id="3.10.620.30">
    <property type="match status" value="1"/>
</dbReference>
<dbReference type="InterPro" id="IPR002931">
    <property type="entry name" value="Transglutaminase-like"/>
</dbReference>
<organism evidence="2 3">
    <name type="scientific">Tenacibaculum aiptasiae</name>
    <dbReference type="NCBI Taxonomy" id="426481"/>
    <lineage>
        <taxon>Bacteria</taxon>
        <taxon>Pseudomonadati</taxon>
        <taxon>Bacteroidota</taxon>
        <taxon>Flavobacteriia</taxon>
        <taxon>Flavobacteriales</taxon>
        <taxon>Flavobacteriaceae</taxon>
        <taxon>Tenacibaculum</taxon>
    </lineage>
</organism>
<dbReference type="EMBL" id="WAAU01000024">
    <property type="protein sequence ID" value="KAB1155243.1"/>
    <property type="molecule type" value="Genomic_DNA"/>
</dbReference>
<sequence length="320" mass="38649">MKKITFSLFIFFYSLNFFSQDLEMVDKVMLSYQEPKSIEDLAERINYDFKTDIEKVRAIFKWMCLNIEYNTPSNKTLKSPELIYYFSEDDLKRTHVRMQEEVIYNVFNKRKAVCLGYTQLFSRLCNLMHIENELIYGYTKRSVNKIGYIPNRKNHAWNAVKINNKWLLIDVTYGAGYLYKGVWQKQTNLDYFDAKKEKLRITHFPTSKKWQKYLKQKPLKEFCYEPFYQNAYLKYRIKIIKPNIGEITINKEDNILLKIKKIKNIDNIKYLFSHENKLRTARIKNDDFSTNIFFKNPKKDTSLHIYIKNELALEYKIKTE</sequence>
<dbReference type="OrthoDB" id="9788327at2"/>
<evidence type="ECO:0000313" key="2">
    <source>
        <dbReference type="EMBL" id="KAB1155243.1"/>
    </source>
</evidence>
<gene>
    <name evidence="2" type="ORF">F7018_12250</name>
</gene>
<evidence type="ECO:0000259" key="1">
    <source>
        <dbReference type="SMART" id="SM00460"/>
    </source>
</evidence>
<dbReference type="PANTHER" id="PTHR46333">
    <property type="entry name" value="CYTOKINESIS PROTEIN 3"/>
    <property type="match status" value="1"/>
</dbReference>
<accession>A0A7J5ACN3</accession>
<dbReference type="InterPro" id="IPR052557">
    <property type="entry name" value="CAP/Cytokinesis_protein"/>
</dbReference>
<protein>
    <recommendedName>
        <fullName evidence="1">Transglutaminase-like domain-containing protein</fullName>
    </recommendedName>
</protein>
<reference evidence="2 3" key="1">
    <citation type="submission" date="2019-09" db="EMBL/GenBank/DDBJ databases">
        <authorList>
            <person name="Cao W.R."/>
        </authorList>
    </citation>
    <scope>NUCLEOTIDE SEQUENCE [LARGE SCALE GENOMIC DNA]</scope>
    <source>
        <strain evidence="3">a4</strain>
    </source>
</reference>
<dbReference type="GO" id="GO:0005737">
    <property type="term" value="C:cytoplasm"/>
    <property type="evidence" value="ECO:0007669"/>
    <property type="project" value="TreeGrafter"/>
</dbReference>
<feature type="domain" description="Transglutaminase-like" evidence="1">
    <location>
        <begin position="106"/>
        <end position="173"/>
    </location>
</feature>
<dbReference type="InterPro" id="IPR038765">
    <property type="entry name" value="Papain-like_cys_pep_sf"/>
</dbReference>
<dbReference type="AlphaFoldDB" id="A0A7J5ACN3"/>
<comment type="caution">
    <text evidence="2">The sequence shown here is derived from an EMBL/GenBank/DDBJ whole genome shotgun (WGS) entry which is preliminary data.</text>
</comment>
<proteinExistence type="predicted"/>